<evidence type="ECO:0000256" key="2">
    <source>
        <dbReference type="SAM" id="Phobius"/>
    </source>
</evidence>
<feature type="region of interest" description="Disordered" evidence="1">
    <location>
        <begin position="1"/>
        <end position="21"/>
    </location>
</feature>
<sequence length="176" mass="18457">MTTLPAETDAARTDPLAHDAPLPGATVRQAVQRVTRRATVFTGRASRSELWWVVLLNALVWLGAGALTVVAARIGDAIRPSRSSDLGLSPGPVLGVLIVLALLTLYVLVTLVPLFAVSARRLHDANLPAWWLLLAVVPGLGALALLVLLALPSNPAGARFDRASTERAPVEGPAST</sequence>
<proteinExistence type="predicted"/>
<keyword evidence="2" id="KW-0812">Transmembrane</keyword>
<name>A0ABU0GJJ3_9CELL</name>
<feature type="transmembrane region" description="Helical" evidence="2">
    <location>
        <begin position="93"/>
        <end position="117"/>
    </location>
</feature>
<dbReference type="PANTHER" id="PTHR34980">
    <property type="entry name" value="INNER MEMBRANE PROTEIN-RELATED-RELATED"/>
    <property type="match status" value="1"/>
</dbReference>
<gene>
    <name evidence="3" type="ORF">JO380_001918</name>
</gene>
<feature type="transmembrane region" description="Helical" evidence="2">
    <location>
        <begin position="129"/>
        <end position="151"/>
    </location>
</feature>
<keyword evidence="4" id="KW-1185">Reference proteome</keyword>
<dbReference type="RefSeq" id="WP_070318722.1">
    <property type="nucleotide sequence ID" value="NZ_JAUSVM010000001.1"/>
</dbReference>
<dbReference type="PANTHER" id="PTHR34980:SF2">
    <property type="entry name" value="INNER MEMBRANE PROTEIN YHAH-RELATED"/>
    <property type="match status" value="1"/>
</dbReference>
<accession>A0ABU0GJJ3</accession>
<evidence type="ECO:0000313" key="4">
    <source>
        <dbReference type="Proteomes" id="UP001240250"/>
    </source>
</evidence>
<dbReference type="InterPro" id="IPR008523">
    <property type="entry name" value="DUF805"/>
</dbReference>
<reference evidence="3 4" key="1">
    <citation type="submission" date="2023-07" db="EMBL/GenBank/DDBJ databases">
        <title>Sequencing the genomes of 1000 actinobacteria strains.</title>
        <authorList>
            <person name="Klenk H.-P."/>
        </authorList>
    </citation>
    <scope>NUCLEOTIDE SEQUENCE [LARGE SCALE GENOMIC DNA]</scope>
    <source>
        <strain evidence="3 4">DSM 14785</strain>
    </source>
</reference>
<keyword evidence="2" id="KW-1133">Transmembrane helix</keyword>
<comment type="caution">
    <text evidence="3">The sequence shown here is derived from an EMBL/GenBank/DDBJ whole genome shotgun (WGS) entry which is preliminary data.</text>
</comment>
<dbReference type="EMBL" id="JAUSVM010000001">
    <property type="protein sequence ID" value="MDQ0425537.1"/>
    <property type="molecule type" value="Genomic_DNA"/>
</dbReference>
<dbReference type="Proteomes" id="UP001240250">
    <property type="component" value="Unassembled WGS sequence"/>
</dbReference>
<protein>
    <submittedName>
        <fullName evidence="3">Uncharacterized membrane protein YhaH (DUF805 family)</fullName>
    </submittedName>
</protein>
<evidence type="ECO:0000313" key="3">
    <source>
        <dbReference type="EMBL" id="MDQ0425537.1"/>
    </source>
</evidence>
<dbReference type="Pfam" id="PF05656">
    <property type="entry name" value="DUF805"/>
    <property type="match status" value="1"/>
</dbReference>
<keyword evidence="2" id="KW-0472">Membrane</keyword>
<evidence type="ECO:0000256" key="1">
    <source>
        <dbReference type="SAM" id="MobiDB-lite"/>
    </source>
</evidence>
<feature type="transmembrane region" description="Helical" evidence="2">
    <location>
        <begin position="50"/>
        <end position="72"/>
    </location>
</feature>
<organism evidence="3 4">
    <name type="scientific">Cellulomonas iranensis</name>
    <dbReference type="NCBI Taxonomy" id="76862"/>
    <lineage>
        <taxon>Bacteria</taxon>
        <taxon>Bacillati</taxon>
        <taxon>Actinomycetota</taxon>
        <taxon>Actinomycetes</taxon>
        <taxon>Micrococcales</taxon>
        <taxon>Cellulomonadaceae</taxon>
        <taxon>Cellulomonas</taxon>
    </lineage>
</organism>